<dbReference type="Gene3D" id="3.10.129.10">
    <property type="entry name" value="Hotdog Thioesterase"/>
    <property type="match status" value="1"/>
</dbReference>
<dbReference type="InterPro" id="IPR029069">
    <property type="entry name" value="HotDog_dom_sf"/>
</dbReference>
<evidence type="ECO:0000313" key="4">
    <source>
        <dbReference type="EMBL" id="KLT43903.1"/>
    </source>
</evidence>
<comment type="similarity">
    <text evidence="1">Belongs to the thioesterase PaaI family.</text>
</comment>
<dbReference type="PANTHER" id="PTHR21660:SF1">
    <property type="entry name" value="ACYL-COENZYME A THIOESTERASE 13"/>
    <property type="match status" value="1"/>
</dbReference>
<dbReference type="GO" id="GO:0016853">
    <property type="term" value="F:isomerase activity"/>
    <property type="evidence" value="ECO:0007669"/>
    <property type="project" value="UniProtKB-KW"/>
</dbReference>
<evidence type="ECO:0000259" key="3">
    <source>
        <dbReference type="Pfam" id="PF03061"/>
    </source>
</evidence>
<dbReference type="AlphaFoldDB" id="A0A0J0XS54"/>
<protein>
    <submittedName>
        <fullName evidence="4">Thioesterase/thiol ester dehydrase-isomerase</fullName>
    </submittedName>
</protein>
<reference evidence="4 5" key="1">
    <citation type="submission" date="2015-03" db="EMBL/GenBank/DDBJ databases">
        <title>Genomics and transcriptomics of the oil-accumulating basidiomycete yeast T. oleaginosus allow insights into substrate utilization and the diverse evolutionary trajectories of mating systems in fungi.</title>
        <authorList>
            <consortium name="DOE Joint Genome Institute"/>
            <person name="Kourist R."/>
            <person name="Kracht O."/>
            <person name="Bracharz F."/>
            <person name="Lipzen A."/>
            <person name="Nolan M."/>
            <person name="Ohm R."/>
            <person name="Grigoriev I."/>
            <person name="Sun S."/>
            <person name="Heitman J."/>
            <person name="Bruck T."/>
            <person name="Nowrousian M."/>
        </authorList>
    </citation>
    <scope>NUCLEOTIDE SEQUENCE [LARGE SCALE GENOMIC DNA]</scope>
    <source>
        <strain evidence="4 5">IBC0246</strain>
    </source>
</reference>
<evidence type="ECO:0000256" key="2">
    <source>
        <dbReference type="ARBA" id="ARBA00022801"/>
    </source>
</evidence>
<evidence type="ECO:0000256" key="1">
    <source>
        <dbReference type="ARBA" id="ARBA00008324"/>
    </source>
</evidence>
<organism evidence="4 5">
    <name type="scientific">Cutaneotrichosporon oleaginosum</name>
    <dbReference type="NCBI Taxonomy" id="879819"/>
    <lineage>
        <taxon>Eukaryota</taxon>
        <taxon>Fungi</taxon>
        <taxon>Dikarya</taxon>
        <taxon>Basidiomycota</taxon>
        <taxon>Agaricomycotina</taxon>
        <taxon>Tremellomycetes</taxon>
        <taxon>Trichosporonales</taxon>
        <taxon>Trichosporonaceae</taxon>
        <taxon>Cutaneotrichosporon</taxon>
    </lineage>
</organism>
<gene>
    <name evidence="4" type="ORF">CC85DRAFT_284183</name>
</gene>
<keyword evidence="4" id="KW-0413">Isomerase</keyword>
<keyword evidence="2" id="KW-0378">Hydrolase</keyword>
<dbReference type="GO" id="GO:0047617">
    <property type="term" value="F:fatty acyl-CoA hydrolase activity"/>
    <property type="evidence" value="ECO:0007669"/>
    <property type="project" value="InterPro"/>
</dbReference>
<evidence type="ECO:0000313" key="5">
    <source>
        <dbReference type="Proteomes" id="UP000053611"/>
    </source>
</evidence>
<dbReference type="Pfam" id="PF03061">
    <property type="entry name" value="4HBT"/>
    <property type="match status" value="1"/>
</dbReference>
<dbReference type="RefSeq" id="XP_018280394.1">
    <property type="nucleotide sequence ID" value="XM_018422649.1"/>
</dbReference>
<proteinExistence type="inferred from homology"/>
<dbReference type="Proteomes" id="UP000053611">
    <property type="component" value="Unassembled WGS sequence"/>
</dbReference>
<keyword evidence="5" id="KW-1185">Reference proteome</keyword>
<dbReference type="OrthoDB" id="46529at2759"/>
<dbReference type="NCBIfam" id="TIGR00369">
    <property type="entry name" value="unchar_dom_1"/>
    <property type="match status" value="1"/>
</dbReference>
<name>A0A0J0XS54_9TREE</name>
<accession>A0A0J0XS54</accession>
<dbReference type="InterPro" id="IPR006683">
    <property type="entry name" value="Thioestr_dom"/>
</dbReference>
<sequence>MACIKFVREAFEKSCVGHDKVVLSNLQIVEARPGYVKCILPVQAHNLNTFGTTHGGCVMSLVDTVTWLAMATVGLPEVESVSTNMSCEFVKPCGREGDELVCEGTCVQQGRRLAFTRVNFSVNGKLCGFGSHTQAVDAHKWTHKFSADGEKLLPVEQGKL</sequence>
<dbReference type="SUPFAM" id="SSF54637">
    <property type="entry name" value="Thioesterase/thiol ester dehydrase-isomerase"/>
    <property type="match status" value="1"/>
</dbReference>
<dbReference type="STRING" id="879819.A0A0J0XS54"/>
<dbReference type="CDD" id="cd03443">
    <property type="entry name" value="PaaI_thioesterase"/>
    <property type="match status" value="1"/>
</dbReference>
<dbReference type="EMBL" id="KQ087191">
    <property type="protein sequence ID" value="KLT43903.1"/>
    <property type="molecule type" value="Genomic_DNA"/>
</dbReference>
<dbReference type="PANTHER" id="PTHR21660">
    <property type="entry name" value="THIOESTERASE SUPERFAMILY MEMBER-RELATED"/>
    <property type="match status" value="1"/>
</dbReference>
<dbReference type="GeneID" id="28983252"/>
<dbReference type="InterPro" id="IPR003736">
    <property type="entry name" value="PAAI_dom"/>
</dbReference>
<feature type="domain" description="Thioesterase" evidence="3">
    <location>
        <begin position="50"/>
        <end position="120"/>
    </location>
</feature>
<dbReference type="InterPro" id="IPR039298">
    <property type="entry name" value="ACOT13"/>
</dbReference>